<comment type="caution">
    <text evidence="1">The sequence shown here is derived from an EMBL/GenBank/DDBJ whole genome shotgun (WGS) entry which is preliminary data.</text>
</comment>
<gene>
    <name evidence="1" type="ORF">CT0861_02908</name>
</gene>
<evidence type="ECO:0000313" key="2">
    <source>
        <dbReference type="Proteomes" id="UP000076552"/>
    </source>
</evidence>
<organism evidence="1 2">
    <name type="scientific">Colletotrichum tofieldiae</name>
    <dbReference type="NCBI Taxonomy" id="708197"/>
    <lineage>
        <taxon>Eukaryota</taxon>
        <taxon>Fungi</taxon>
        <taxon>Dikarya</taxon>
        <taxon>Ascomycota</taxon>
        <taxon>Pezizomycotina</taxon>
        <taxon>Sordariomycetes</taxon>
        <taxon>Hypocreomycetidae</taxon>
        <taxon>Glomerellales</taxon>
        <taxon>Glomerellaceae</taxon>
        <taxon>Colletotrichum</taxon>
        <taxon>Colletotrichum spaethianum species complex</taxon>
    </lineage>
</organism>
<dbReference type="InterPro" id="IPR032675">
    <property type="entry name" value="LRR_dom_sf"/>
</dbReference>
<proteinExistence type="predicted"/>
<dbReference type="Gene3D" id="3.80.10.10">
    <property type="entry name" value="Ribonuclease Inhibitor"/>
    <property type="match status" value="1"/>
</dbReference>
<evidence type="ECO:0000313" key="1">
    <source>
        <dbReference type="EMBL" id="KZL73572.1"/>
    </source>
</evidence>
<dbReference type="AlphaFoldDB" id="A0A166UMK1"/>
<dbReference type="Proteomes" id="UP000076552">
    <property type="component" value="Unassembled WGS sequence"/>
</dbReference>
<accession>A0A166UMK1</accession>
<dbReference type="SUPFAM" id="SSF52047">
    <property type="entry name" value="RNI-like"/>
    <property type="match status" value="1"/>
</dbReference>
<name>A0A166UMK1_9PEZI</name>
<protein>
    <submittedName>
        <fullName evidence="1">F-box domain-containing protein</fullName>
    </submittedName>
</protein>
<keyword evidence="2" id="KW-1185">Reference proteome</keyword>
<dbReference type="EMBL" id="LFIV01000042">
    <property type="protein sequence ID" value="KZL73572.1"/>
    <property type="molecule type" value="Genomic_DNA"/>
</dbReference>
<reference evidence="1 2" key="1">
    <citation type="submission" date="2015-06" db="EMBL/GenBank/DDBJ databases">
        <title>Survival trade-offs in plant roots during colonization by closely related pathogenic and mutualistic fungi.</title>
        <authorList>
            <person name="Hacquard S."/>
            <person name="Kracher B."/>
            <person name="Hiruma K."/>
            <person name="Weinman A."/>
            <person name="Muench P."/>
            <person name="Garrido Oter R."/>
            <person name="Ver Loren van Themaat E."/>
            <person name="Dallerey J.-F."/>
            <person name="Damm U."/>
            <person name="Henrissat B."/>
            <person name="Lespinet O."/>
            <person name="Thon M."/>
            <person name="Kemen E."/>
            <person name="McHardy A.C."/>
            <person name="Schulze-Lefert P."/>
            <person name="O'Connell R.J."/>
        </authorList>
    </citation>
    <scope>NUCLEOTIDE SEQUENCE [LARGE SCALE GENOMIC DNA]</scope>
    <source>
        <strain evidence="1 2">0861</strain>
    </source>
</reference>
<sequence length="549" mass="61494">MASLASIAPTHAGPGIGILNGSGLATLPRELIVEVMKQLEVDPAAQLSKMSILNVYSEGFCDAGTPPQSAFLGNGQRCQRGTAARLASVLIDMPNLRDLRLDLRFKATISLITPLRRAFNRQSIQFPLVTALNFPMQTDIKFIPDVFPNLRALSLGLRKSPATTPDLVHIASLVQLEVTAMEVAPTPRTYLVTLPRELILQVFKVCHEARHARKDYIWKRQCRAAVVKLSCVNKCLRALSIPYVFENMNLLTNEDSLDARLQAIEGNALILDAVRYLSLTTHGPERPPSRWDFLHTSPPIGPCGEPTIELLVKLPSKMNLEELQLKFIWGNNSMVRLFRNELAAQRVALPSVKVLTYPSSITVNFLPTVFHNLRVLSLKVQSSPKKTSGLKIIAPKLNSLDTLELDKGHWKLTDVAEVAELFPSIPRLLIAGQLRSTRVSSLIPVFKQMTKLKYLALTEDPVVFPRPGLTDSALMRETELLREYHPLREDSSENALEFFRQCPQLEELLLKREYEAKIYHPLKQRSNVVDVEETIEDLDMGWPVISRAG</sequence>